<dbReference type="RefSeq" id="WP_133317990.1">
    <property type="nucleotide sequence ID" value="NZ_SMTL01000007.1"/>
</dbReference>
<dbReference type="InterPro" id="IPR050356">
    <property type="entry name" value="SulA_CellDiv_inhibitor"/>
</dbReference>
<comment type="caution">
    <text evidence="9">The sequence shown here is derived from an EMBL/GenBank/DDBJ whole genome shotgun (WGS) entry which is preliminary data.</text>
</comment>
<dbReference type="Gene3D" id="3.40.1170.60">
    <property type="match status" value="1"/>
</dbReference>
<dbReference type="PANTHER" id="PTHR35369">
    <property type="entry name" value="BLR3025 PROTEIN-RELATED"/>
    <property type="match status" value="1"/>
</dbReference>
<gene>
    <name evidence="9" type="ORF">E2F50_20245</name>
</gene>
<comment type="subunit">
    <text evidence="2">Monomer.</text>
</comment>
<evidence type="ECO:0000259" key="8">
    <source>
        <dbReference type="Pfam" id="PF11799"/>
    </source>
</evidence>
<accession>A0A4R5U9H7</accession>
<evidence type="ECO:0000256" key="5">
    <source>
        <dbReference type="ARBA" id="ARBA00025589"/>
    </source>
</evidence>
<evidence type="ECO:0000313" key="9">
    <source>
        <dbReference type="EMBL" id="TDK31274.1"/>
    </source>
</evidence>
<dbReference type="EC" id="2.7.7.7" evidence="3"/>
<dbReference type="Pfam" id="PF11799">
    <property type="entry name" value="IMS_C"/>
    <property type="match status" value="1"/>
</dbReference>
<organism evidence="9 10">
    <name type="scientific">Rhizobium deserti</name>
    <dbReference type="NCBI Taxonomy" id="2547961"/>
    <lineage>
        <taxon>Bacteria</taxon>
        <taxon>Pseudomonadati</taxon>
        <taxon>Pseudomonadota</taxon>
        <taxon>Alphaproteobacteria</taxon>
        <taxon>Hyphomicrobiales</taxon>
        <taxon>Rhizobiaceae</taxon>
        <taxon>Rhizobium/Agrobacterium group</taxon>
        <taxon>Rhizobium</taxon>
    </lineage>
</organism>
<keyword evidence="10" id="KW-1185">Reference proteome</keyword>
<evidence type="ECO:0000259" key="7">
    <source>
        <dbReference type="Pfam" id="PF00817"/>
    </source>
</evidence>
<comment type="cofactor">
    <cofactor evidence="1">
        <name>Mg(2+)</name>
        <dbReference type="ChEBI" id="CHEBI:18420"/>
    </cofactor>
</comment>
<dbReference type="InterPro" id="IPR043502">
    <property type="entry name" value="DNA/RNA_pol_sf"/>
</dbReference>
<dbReference type="PANTHER" id="PTHR35369:SF2">
    <property type="entry name" value="BLR3025 PROTEIN"/>
    <property type="match status" value="1"/>
</dbReference>
<dbReference type="Proteomes" id="UP000295238">
    <property type="component" value="Unassembled WGS sequence"/>
</dbReference>
<dbReference type="GO" id="GO:0006281">
    <property type="term" value="P:DNA repair"/>
    <property type="evidence" value="ECO:0007669"/>
    <property type="project" value="InterPro"/>
</dbReference>
<comment type="catalytic activity">
    <reaction evidence="6">
        <text>DNA(n) + a 2'-deoxyribonucleoside 5'-triphosphate = DNA(n+1) + diphosphate</text>
        <dbReference type="Rhea" id="RHEA:22508"/>
        <dbReference type="Rhea" id="RHEA-COMP:17339"/>
        <dbReference type="Rhea" id="RHEA-COMP:17340"/>
        <dbReference type="ChEBI" id="CHEBI:33019"/>
        <dbReference type="ChEBI" id="CHEBI:61560"/>
        <dbReference type="ChEBI" id="CHEBI:173112"/>
        <dbReference type="EC" id="2.7.7.7"/>
    </reaction>
</comment>
<feature type="domain" description="DNA polymerase Y-family little finger" evidence="8">
    <location>
        <begin position="244"/>
        <end position="345"/>
    </location>
</feature>
<dbReference type="AlphaFoldDB" id="A0A4R5U9H7"/>
<keyword evidence="4" id="KW-0227">DNA damage</keyword>
<dbReference type="GO" id="GO:0003684">
    <property type="term" value="F:damaged DNA binding"/>
    <property type="evidence" value="ECO:0007669"/>
    <property type="project" value="InterPro"/>
</dbReference>
<evidence type="ECO:0000256" key="3">
    <source>
        <dbReference type="ARBA" id="ARBA00012417"/>
    </source>
</evidence>
<feature type="domain" description="UmuC" evidence="7">
    <location>
        <begin position="29"/>
        <end position="152"/>
    </location>
</feature>
<protein>
    <recommendedName>
        <fullName evidence="3">DNA-directed DNA polymerase</fullName>
        <ecNumber evidence="3">2.7.7.7</ecNumber>
    </recommendedName>
</protein>
<comment type="function">
    <text evidence="5">Poorly processive, error-prone DNA polymerase involved in untargeted mutagenesis. Copies undamaged DNA at stalled replication forks, which arise in vivo from mismatched or misaligned primer ends. These misaligned primers can be extended by PolIV. Exhibits no 3'-5' exonuclease (proofreading) activity. May be involved in translesional synthesis, in conjunction with the beta clamp from PolIII.</text>
</comment>
<dbReference type="EMBL" id="SMTL01000007">
    <property type="protein sequence ID" value="TDK31274.1"/>
    <property type="molecule type" value="Genomic_DNA"/>
</dbReference>
<dbReference type="Pfam" id="PF00817">
    <property type="entry name" value="IMS"/>
    <property type="match status" value="1"/>
</dbReference>
<dbReference type="CDD" id="cd03468">
    <property type="entry name" value="PolY_like"/>
    <property type="match status" value="1"/>
</dbReference>
<reference evidence="9 10" key="1">
    <citation type="submission" date="2019-03" db="EMBL/GenBank/DDBJ databases">
        <title>Rhizobium sp. nov., an bacterium isolated from biocrust in Mu Us Desert.</title>
        <authorList>
            <person name="Lixiong L."/>
        </authorList>
    </citation>
    <scope>NUCLEOTIDE SEQUENCE [LARGE SCALE GENOMIC DNA]</scope>
    <source>
        <strain evidence="9 10">SPY-1</strain>
    </source>
</reference>
<dbReference type="InterPro" id="IPR017961">
    <property type="entry name" value="DNA_pol_Y-fam_little_finger"/>
</dbReference>
<dbReference type="InterPro" id="IPR001126">
    <property type="entry name" value="UmuC"/>
</dbReference>
<dbReference type="SUPFAM" id="SSF56672">
    <property type="entry name" value="DNA/RNA polymerases"/>
    <property type="match status" value="1"/>
</dbReference>
<evidence type="ECO:0000256" key="6">
    <source>
        <dbReference type="ARBA" id="ARBA00049244"/>
    </source>
</evidence>
<dbReference type="OrthoDB" id="9788640at2"/>
<sequence length="505" mass="55483">MARVISLYFPRWPTDRIRKAGADGTPPPEKPMVVISRSGSKRTVCAADDAARKLGLRVGMPASKAQALVADLAMYDADPVGDLAALDKMALWMLRQYSPVVAMDGADGLVLDTEGADHLQGGEELMLSGMVNRLRGVGVTARAAVADTWGAAHAIARLTSAEWTVVPVAGTAKAVLGLPIVCLRLAPETINGLRVLGIDTVGQLSAMPRAPLTLRFGPEVGRRLDQLFGRVAEPIDPIRSLEIVGVSRPFSEPIGAAETIAKYVGRLVVQLCAELETRGLGVRRADLIVHRVDNTIQAVRAGLAKPVRDDKRLTRLLTDRIEKIDPGFGIEKLSLVAVWAEPLEEKQQSSSLIEETVVDVTPLVDVLGNRGQRIYRIAPVSSDVPERSFRRVGPMSKETGIDWPTNWPRPSRLFAKPEEIEVMNVLPDSPPRTMTWRGKRRRIVRGDGPERVFGEWWLRDAELHAVRDYYVVEDEGGERFWVYRAGDGVDTTTGSHRWFIHGIFG</sequence>
<evidence type="ECO:0000256" key="1">
    <source>
        <dbReference type="ARBA" id="ARBA00001946"/>
    </source>
</evidence>
<evidence type="ECO:0000313" key="10">
    <source>
        <dbReference type="Proteomes" id="UP000295238"/>
    </source>
</evidence>
<proteinExistence type="predicted"/>
<evidence type="ECO:0000256" key="2">
    <source>
        <dbReference type="ARBA" id="ARBA00011245"/>
    </source>
</evidence>
<evidence type="ECO:0000256" key="4">
    <source>
        <dbReference type="ARBA" id="ARBA00022763"/>
    </source>
</evidence>
<name>A0A4R5U9H7_9HYPH</name>